<dbReference type="AlphaFoldDB" id="A0A816G2C7"/>
<dbReference type="InterPro" id="IPR013083">
    <property type="entry name" value="Znf_RING/FYVE/PHD"/>
</dbReference>
<keyword evidence="3" id="KW-0862">Zinc</keyword>
<gene>
    <name evidence="7" type="ORF">XAT740_LOCUS58362</name>
</gene>
<dbReference type="PANTHER" id="PTHR44329">
    <property type="entry name" value="SERINE/THREONINE-PROTEIN KINASE TNNI3K-RELATED"/>
    <property type="match status" value="1"/>
</dbReference>
<evidence type="ECO:0000256" key="2">
    <source>
        <dbReference type="ARBA" id="ARBA00022771"/>
    </source>
</evidence>
<accession>A0A816G2C7</accession>
<dbReference type="PROSITE" id="PS50011">
    <property type="entry name" value="PROTEIN_KINASE_DOM"/>
    <property type="match status" value="1"/>
</dbReference>
<dbReference type="InterPro" id="IPR000719">
    <property type="entry name" value="Prot_kinase_dom"/>
</dbReference>
<feature type="non-terminal residue" evidence="7">
    <location>
        <position position="1"/>
    </location>
</feature>
<keyword evidence="1" id="KW-0479">Metal-binding</keyword>
<evidence type="ECO:0000259" key="6">
    <source>
        <dbReference type="PROSITE" id="PS50089"/>
    </source>
</evidence>
<feature type="domain" description="Protein kinase" evidence="5">
    <location>
        <begin position="85"/>
        <end position="267"/>
    </location>
</feature>
<comment type="caution">
    <text evidence="7">The sequence shown here is derived from an EMBL/GenBank/DDBJ whole genome shotgun (WGS) entry which is preliminary data.</text>
</comment>
<keyword evidence="2 4" id="KW-0863">Zinc-finger</keyword>
<sequence length="267" mass="30028">MDRLQCPICFEDFSKEKKPMIICTNGHSMCQECLTDIKSSRNPECSICREDLLSVSIVNRDVLNLIDAIYETMAAIPVIKDEELTLESKPFGFGGSADVFRAQWQRQTVVVKRLRTGTNDPKQLEQLKGEISIHVGLRHPCIISLYGYTSSGNGKELVMEYAERGSLNNNWKNADETQLMNWALDIVDGLQYLHSRKISHRDLKPENVLITKDNHAKLSDFGMARVLATIQHNTAGSGTPKYTAPELFDAETKYGSEVDIYSLALIL</sequence>
<evidence type="ECO:0000256" key="1">
    <source>
        <dbReference type="ARBA" id="ARBA00022723"/>
    </source>
</evidence>
<dbReference type="GO" id="GO:0004674">
    <property type="term" value="F:protein serine/threonine kinase activity"/>
    <property type="evidence" value="ECO:0007669"/>
    <property type="project" value="TreeGrafter"/>
</dbReference>
<dbReference type="Pfam" id="PF13445">
    <property type="entry name" value="zf-RING_UBOX"/>
    <property type="match status" value="1"/>
</dbReference>
<evidence type="ECO:0000313" key="7">
    <source>
        <dbReference type="EMBL" id="CAF1669311.1"/>
    </source>
</evidence>
<dbReference type="Pfam" id="PF00069">
    <property type="entry name" value="Pkinase"/>
    <property type="match status" value="1"/>
</dbReference>
<dbReference type="GO" id="GO:0005524">
    <property type="term" value="F:ATP binding"/>
    <property type="evidence" value="ECO:0007669"/>
    <property type="project" value="InterPro"/>
</dbReference>
<dbReference type="InterPro" id="IPR001841">
    <property type="entry name" value="Znf_RING"/>
</dbReference>
<dbReference type="InterPro" id="IPR011009">
    <property type="entry name" value="Kinase-like_dom_sf"/>
</dbReference>
<feature type="domain" description="RING-type" evidence="6">
    <location>
        <begin position="6"/>
        <end position="49"/>
    </location>
</feature>
<dbReference type="PROSITE" id="PS50089">
    <property type="entry name" value="ZF_RING_2"/>
    <property type="match status" value="1"/>
</dbReference>
<evidence type="ECO:0000256" key="4">
    <source>
        <dbReference type="PROSITE-ProRule" id="PRU00175"/>
    </source>
</evidence>
<evidence type="ECO:0000259" key="5">
    <source>
        <dbReference type="PROSITE" id="PS50011"/>
    </source>
</evidence>
<reference evidence="7" key="1">
    <citation type="submission" date="2021-02" db="EMBL/GenBank/DDBJ databases">
        <authorList>
            <person name="Nowell W R."/>
        </authorList>
    </citation>
    <scope>NUCLEOTIDE SEQUENCE</scope>
</reference>
<keyword evidence="8" id="KW-1185">Reference proteome</keyword>
<dbReference type="PROSITE" id="PS00108">
    <property type="entry name" value="PROTEIN_KINASE_ST"/>
    <property type="match status" value="1"/>
</dbReference>
<dbReference type="GO" id="GO:0008270">
    <property type="term" value="F:zinc ion binding"/>
    <property type="evidence" value="ECO:0007669"/>
    <property type="project" value="UniProtKB-KW"/>
</dbReference>
<dbReference type="EMBL" id="CAJNOR010012705">
    <property type="protein sequence ID" value="CAF1669311.1"/>
    <property type="molecule type" value="Genomic_DNA"/>
</dbReference>
<dbReference type="SUPFAM" id="SSF57850">
    <property type="entry name" value="RING/U-box"/>
    <property type="match status" value="1"/>
</dbReference>
<proteinExistence type="predicted"/>
<protein>
    <submittedName>
        <fullName evidence="7">Uncharacterized protein</fullName>
    </submittedName>
</protein>
<dbReference type="InterPro" id="IPR027370">
    <property type="entry name" value="Znf-RING_euk"/>
</dbReference>
<dbReference type="SMART" id="SM00220">
    <property type="entry name" value="S_TKc"/>
    <property type="match status" value="1"/>
</dbReference>
<name>A0A816G2C7_ADIRI</name>
<dbReference type="PANTHER" id="PTHR44329:SF214">
    <property type="entry name" value="PROTEIN KINASE DOMAIN-CONTAINING PROTEIN"/>
    <property type="match status" value="1"/>
</dbReference>
<evidence type="ECO:0000256" key="3">
    <source>
        <dbReference type="ARBA" id="ARBA00022833"/>
    </source>
</evidence>
<dbReference type="InterPro" id="IPR008271">
    <property type="entry name" value="Ser/Thr_kinase_AS"/>
</dbReference>
<dbReference type="Gene3D" id="3.30.40.10">
    <property type="entry name" value="Zinc/RING finger domain, C3HC4 (zinc finger)"/>
    <property type="match status" value="1"/>
</dbReference>
<dbReference type="SUPFAM" id="SSF56112">
    <property type="entry name" value="Protein kinase-like (PK-like)"/>
    <property type="match status" value="1"/>
</dbReference>
<evidence type="ECO:0000313" key="8">
    <source>
        <dbReference type="Proteomes" id="UP000663828"/>
    </source>
</evidence>
<dbReference type="Proteomes" id="UP000663828">
    <property type="component" value="Unassembled WGS sequence"/>
</dbReference>
<dbReference type="InterPro" id="IPR051681">
    <property type="entry name" value="Ser/Thr_Kinases-Pseudokinases"/>
</dbReference>
<dbReference type="Gene3D" id="3.30.200.20">
    <property type="entry name" value="Phosphorylase Kinase, domain 1"/>
    <property type="match status" value="1"/>
</dbReference>
<organism evidence="7 8">
    <name type="scientific">Adineta ricciae</name>
    <name type="common">Rotifer</name>
    <dbReference type="NCBI Taxonomy" id="249248"/>
    <lineage>
        <taxon>Eukaryota</taxon>
        <taxon>Metazoa</taxon>
        <taxon>Spiralia</taxon>
        <taxon>Gnathifera</taxon>
        <taxon>Rotifera</taxon>
        <taxon>Eurotatoria</taxon>
        <taxon>Bdelloidea</taxon>
        <taxon>Adinetida</taxon>
        <taxon>Adinetidae</taxon>
        <taxon>Adineta</taxon>
    </lineage>
</organism>
<dbReference type="Gene3D" id="1.10.510.10">
    <property type="entry name" value="Transferase(Phosphotransferase) domain 1"/>
    <property type="match status" value="1"/>
</dbReference>